<proteinExistence type="predicted"/>
<evidence type="ECO:0000256" key="1">
    <source>
        <dbReference type="ARBA" id="ARBA00004167"/>
    </source>
</evidence>
<evidence type="ECO:0000256" key="3">
    <source>
        <dbReference type="ARBA" id="ARBA00022989"/>
    </source>
</evidence>
<dbReference type="PANTHER" id="PTHR30168:SF0">
    <property type="entry name" value="INNER MEMBRANE PROTEIN"/>
    <property type="match status" value="1"/>
</dbReference>
<keyword evidence="8" id="KW-1185">Reference proteome</keyword>
<dbReference type="RefSeq" id="WP_084768220.1">
    <property type="nucleotide sequence ID" value="NZ_CP009215.1"/>
</dbReference>
<dbReference type="OrthoDB" id="9774900at2"/>
<comment type="subcellular location">
    <subcellularLocation>
        <location evidence="1">Membrane</location>
        <topology evidence="1">Single-pass membrane protein</topology>
    </subcellularLocation>
</comment>
<dbReference type="EMBL" id="CP009215">
    <property type="protein sequence ID" value="AIL97024.1"/>
    <property type="molecule type" value="Genomic_DNA"/>
</dbReference>
<reference evidence="7 8" key="1">
    <citation type="submission" date="2014-08" db="EMBL/GenBank/DDBJ databases">
        <title>Complete genome sequence of Corynebacterium ureicelerivorans DSM 45051, a lipophilic and urea-splitting isolate from a blood culture of a septicaemia patient.</title>
        <authorList>
            <person name="Tippelt A."/>
            <person name="Albersmeier A."/>
            <person name="Brinkrolf K."/>
            <person name="Ruckert C."/>
            <person name="Tauch A."/>
        </authorList>
    </citation>
    <scope>NUCLEOTIDE SEQUENCE [LARGE SCALE GENOMIC DNA]</scope>
    <source>
        <strain evidence="7 8">IMMIB RIV-2301</strain>
    </source>
</reference>
<feature type="region of interest" description="Disordered" evidence="5">
    <location>
        <begin position="1"/>
        <end position="26"/>
    </location>
</feature>
<feature type="region of interest" description="Disordered" evidence="5">
    <location>
        <begin position="258"/>
        <end position="281"/>
    </location>
</feature>
<evidence type="ECO:0000313" key="8">
    <source>
        <dbReference type="Proteomes" id="UP000028939"/>
    </source>
</evidence>
<dbReference type="GO" id="GO:0008237">
    <property type="term" value="F:metallopeptidase activity"/>
    <property type="evidence" value="ECO:0007669"/>
    <property type="project" value="UniProtKB-KW"/>
</dbReference>
<gene>
    <name evidence="7" type="ORF">CUREI_06685</name>
</gene>
<keyword evidence="7" id="KW-0378">Hydrolase</keyword>
<dbReference type="KEGG" id="cuv:CUREI_06685"/>
<accession>A0A077HL86</accession>
<dbReference type="GO" id="GO:0016020">
    <property type="term" value="C:membrane"/>
    <property type="evidence" value="ECO:0007669"/>
    <property type="project" value="UniProtKB-SubCell"/>
</dbReference>
<sequence>MTFRGDYAQGQGGNVSTSSGSGQGGGGGLPSGAMMLLPLLLRGGGGGAVIVVLLALLYFSGAFNGMLGGGDSSQTQSQSQGNYTLEHCQEPGSSNKYDDCRAAATWGSLNTIWEQVLPAQSDTQFTEPNMTIFKNDVNTGCGFASADTGPFYCPRDTTAYLDVSFFDDLGRLGGSNGPLAQEYATAHEYGHHIQNLEGTLGLSDYKNPGQDSAAVALELQADCYAGIWAHHASRGENASLEPISDEQLQQALQTAQSIGDDNIQRRSGGQVDPDAWTHGSSEQRMEAFKSGYESGAMSACDTLNRGVYRS</sequence>
<keyword evidence="7" id="KW-0482">Metalloprotease</keyword>
<name>A0A077HL86_9CORY</name>
<feature type="transmembrane region" description="Helical" evidence="6">
    <location>
        <begin position="39"/>
        <end position="59"/>
    </location>
</feature>
<dbReference type="AlphaFoldDB" id="A0A077HL86"/>
<protein>
    <submittedName>
        <fullName evidence="7">Metalloprotease</fullName>
    </submittedName>
</protein>
<dbReference type="STRING" id="401472.CUREI_06685"/>
<evidence type="ECO:0000256" key="2">
    <source>
        <dbReference type="ARBA" id="ARBA00022692"/>
    </source>
</evidence>
<dbReference type="InterPro" id="IPR007343">
    <property type="entry name" value="Uncharacterised_pept_Zn_put"/>
</dbReference>
<dbReference type="GO" id="GO:0006508">
    <property type="term" value="P:proteolysis"/>
    <property type="evidence" value="ECO:0007669"/>
    <property type="project" value="UniProtKB-KW"/>
</dbReference>
<evidence type="ECO:0000256" key="6">
    <source>
        <dbReference type="SAM" id="Phobius"/>
    </source>
</evidence>
<keyword evidence="2 6" id="KW-0812">Transmembrane</keyword>
<evidence type="ECO:0000313" key="7">
    <source>
        <dbReference type="EMBL" id="AIL97024.1"/>
    </source>
</evidence>
<evidence type="ECO:0000256" key="4">
    <source>
        <dbReference type="ARBA" id="ARBA00023136"/>
    </source>
</evidence>
<keyword evidence="7" id="KW-0645">Protease</keyword>
<organism evidence="7 8">
    <name type="scientific">Corynebacterium ureicelerivorans</name>
    <dbReference type="NCBI Taxonomy" id="401472"/>
    <lineage>
        <taxon>Bacteria</taxon>
        <taxon>Bacillati</taxon>
        <taxon>Actinomycetota</taxon>
        <taxon>Actinomycetes</taxon>
        <taxon>Mycobacteriales</taxon>
        <taxon>Corynebacteriaceae</taxon>
        <taxon>Corynebacterium</taxon>
    </lineage>
</organism>
<dbReference type="Proteomes" id="UP000028939">
    <property type="component" value="Chromosome"/>
</dbReference>
<keyword evidence="3 6" id="KW-1133">Transmembrane helix</keyword>
<evidence type="ECO:0000256" key="5">
    <source>
        <dbReference type="SAM" id="MobiDB-lite"/>
    </source>
</evidence>
<dbReference type="Pfam" id="PF04228">
    <property type="entry name" value="Zn_peptidase"/>
    <property type="match status" value="1"/>
</dbReference>
<dbReference type="HOGENOM" id="CLU_059329_1_0_11"/>
<dbReference type="PANTHER" id="PTHR30168">
    <property type="entry name" value="PUTATIVE MEMBRANE PROTEIN YPFJ"/>
    <property type="match status" value="1"/>
</dbReference>
<keyword evidence="4 6" id="KW-0472">Membrane</keyword>